<dbReference type="InterPro" id="IPR029044">
    <property type="entry name" value="Nucleotide-diphossugar_trans"/>
</dbReference>
<dbReference type="GO" id="GO:0016757">
    <property type="term" value="F:glycosyltransferase activity"/>
    <property type="evidence" value="ECO:0007669"/>
    <property type="project" value="UniProtKB-KW"/>
</dbReference>
<keyword evidence="2" id="KW-0328">Glycosyltransferase</keyword>
<dbReference type="CDD" id="cd00761">
    <property type="entry name" value="Glyco_tranf_GTA_type"/>
    <property type="match status" value="1"/>
</dbReference>
<dbReference type="Pfam" id="PF00535">
    <property type="entry name" value="Glycos_transf_2"/>
    <property type="match status" value="1"/>
</dbReference>
<keyword evidence="2" id="KW-0808">Transferase</keyword>
<name>A0ABT9GPT6_9GAMM</name>
<organism evidence="2 3">
    <name type="scientific">Alkalimonas delamerensis</name>
    <dbReference type="NCBI Taxonomy" id="265981"/>
    <lineage>
        <taxon>Bacteria</taxon>
        <taxon>Pseudomonadati</taxon>
        <taxon>Pseudomonadota</taxon>
        <taxon>Gammaproteobacteria</taxon>
        <taxon>Alkalimonas</taxon>
    </lineage>
</organism>
<evidence type="ECO:0000259" key="1">
    <source>
        <dbReference type="Pfam" id="PF00535"/>
    </source>
</evidence>
<dbReference type="InterPro" id="IPR001173">
    <property type="entry name" value="Glyco_trans_2-like"/>
</dbReference>
<comment type="caution">
    <text evidence="2">The sequence shown here is derived from an EMBL/GenBank/DDBJ whole genome shotgun (WGS) entry which is preliminary data.</text>
</comment>
<dbReference type="EMBL" id="JAUZVY010000002">
    <property type="protein sequence ID" value="MDP4528979.1"/>
    <property type="molecule type" value="Genomic_DNA"/>
</dbReference>
<gene>
    <name evidence="2" type="ORF">Q3O59_08050</name>
</gene>
<protein>
    <submittedName>
        <fullName evidence="2">Glycosyltransferase family A protein</fullName>
        <ecNumber evidence="2">2.4.-.-</ecNumber>
    </submittedName>
</protein>
<dbReference type="EC" id="2.4.-.-" evidence="2"/>
<sequence>MFRKSVKKVARMFSSRGGRNNITFKNLLVTKGCFDTTWYLKKYPDIAADSYWSANALEHYLKHGGFEGRKPVPWFDSAWYLQRYQDVQDSGMNPFIHFLLHGSQEGRQSSATKLNRNNTEYIRSRIVRHLWGGYSEPALNRLKAIYNDEKKEPELRFFAAWHAARWYYFVGSFDTGLELASLIKSLGEPYASKKITMMIDVFCNLNLGRSEIAKKTLDSFLQISPKDSDALFALANTCRLIDEKLEYVNQVYENHQMSRVALRDKSKPLSFDNLVSEAKPVESPFKVSVIIPVYNAGHRIEVAIRSLLNQSWENIEVIVVDDLSPDDTFERALAMSQLDSRVIAIQQPVNGGAYRARNAGLKIATGDFITTHDGDDWSHPQKIEKQLEFLNHNPKVKGVCTYWIRALDDLTFTQNWRLNPELIHWSHSSFLFRREVLDDLGPWDPVMVGGDTEFIWRVQARYGNWAVKNIHNTVPMAFALDDEGSLTRTKSTHVKTIHYGLRHIYRECAQWWHQQQRKTKGLIRLEQEQRTFPAPYPMLSRQKKVLHLDILFVSDFSLRQMSAEVNNQAREALDAGLRVGLFHWPKFAAEVTALKHEYFELLAHLGAEPVVYGQKVECAKVVAASPKLLQHLLDLYPEVSGVREGVLLSCNHKTIEPKIQSRATDNFTKVFGVLPLCKV</sequence>
<dbReference type="PANTHER" id="PTHR43685">
    <property type="entry name" value="GLYCOSYLTRANSFERASE"/>
    <property type="match status" value="1"/>
</dbReference>
<dbReference type="Gene3D" id="3.90.550.10">
    <property type="entry name" value="Spore Coat Polysaccharide Biosynthesis Protein SpsA, Chain A"/>
    <property type="match status" value="1"/>
</dbReference>
<reference evidence="2 3" key="1">
    <citation type="submission" date="2023-08" db="EMBL/GenBank/DDBJ databases">
        <authorList>
            <person name="Joshi A."/>
            <person name="Thite S."/>
        </authorList>
    </citation>
    <scope>NUCLEOTIDE SEQUENCE [LARGE SCALE GENOMIC DNA]</scope>
    <source>
        <strain evidence="2 3">1E1</strain>
    </source>
</reference>
<feature type="domain" description="Glycosyltransferase 2-like" evidence="1">
    <location>
        <begin position="288"/>
        <end position="414"/>
    </location>
</feature>
<dbReference type="SUPFAM" id="SSF53448">
    <property type="entry name" value="Nucleotide-diphospho-sugar transferases"/>
    <property type="match status" value="1"/>
</dbReference>
<dbReference type="RefSeq" id="WP_305945066.1">
    <property type="nucleotide sequence ID" value="NZ_JAUZVY010000002.1"/>
</dbReference>
<dbReference type="PANTHER" id="PTHR43685:SF2">
    <property type="entry name" value="GLYCOSYLTRANSFERASE 2-LIKE DOMAIN-CONTAINING PROTEIN"/>
    <property type="match status" value="1"/>
</dbReference>
<keyword evidence="3" id="KW-1185">Reference proteome</keyword>
<dbReference type="Proteomes" id="UP001236258">
    <property type="component" value="Unassembled WGS sequence"/>
</dbReference>
<accession>A0ABT9GPT6</accession>
<dbReference type="InterPro" id="IPR050834">
    <property type="entry name" value="Glycosyltransf_2"/>
</dbReference>
<proteinExistence type="predicted"/>
<evidence type="ECO:0000313" key="3">
    <source>
        <dbReference type="Proteomes" id="UP001236258"/>
    </source>
</evidence>
<evidence type="ECO:0000313" key="2">
    <source>
        <dbReference type="EMBL" id="MDP4528979.1"/>
    </source>
</evidence>